<dbReference type="GO" id="GO:0000287">
    <property type="term" value="F:magnesium ion binding"/>
    <property type="evidence" value="ECO:0007669"/>
    <property type="project" value="UniProtKB-UniRule"/>
</dbReference>
<feature type="binding site" evidence="8">
    <location>
        <position position="103"/>
    </location>
    <ligand>
        <name>ATP</name>
        <dbReference type="ChEBI" id="CHEBI:30616"/>
    </ligand>
</feature>
<keyword evidence="5 8" id="KW-0547">Nucleotide-binding</keyword>
<comment type="catalytic activity">
    <reaction evidence="8">
        <text>GTP + succinate + CoA = succinyl-CoA + GDP + phosphate</text>
        <dbReference type="Rhea" id="RHEA:22120"/>
        <dbReference type="ChEBI" id="CHEBI:30031"/>
        <dbReference type="ChEBI" id="CHEBI:37565"/>
        <dbReference type="ChEBI" id="CHEBI:43474"/>
        <dbReference type="ChEBI" id="CHEBI:57287"/>
        <dbReference type="ChEBI" id="CHEBI:57292"/>
        <dbReference type="ChEBI" id="CHEBI:58189"/>
    </reaction>
</comment>
<dbReference type="EC" id="6.2.1.5" evidence="8"/>
<keyword evidence="3 8" id="KW-0436">Ligase</keyword>
<feature type="binding site" evidence="8">
    <location>
        <position position="209"/>
    </location>
    <ligand>
        <name>Mg(2+)</name>
        <dbReference type="ChEBI" id="CHEBI:18420"/>
    </ligand>
</feature>
<dbReference type="Gene3D" id="3.40.50.261">
    <property type="entry name" value="Succinyl-CoA synthetase domains"/>
    <property type="match status" value="1"/>
</dbReference>
<feature type="domain" description="ATP-grasp" evidence="9">
    <location>
        <begin position="9"/>
        <end position="225"/>
    </location>
</feature>
<gene>
    <name evidence="8" type="primary">sucC</name>
    <name evidence="10" type="ORF">EFW17_23490</name>
</gene>
<dbReference type="PIRSF" id="PIRSF001554">
    <property type="entry name" value="SucCS_beta"/>
    <property type="match status" value="1"/>
</dbReference>
<evidence type="ECO:0000256" key="7">
    <source>
        <dbReference type="ARBA" id="ARBA00022842"/>
    </source>
</evidence>
<dbReference type="PANTHER" id="PTHR11815:SF10">
    <property type="entry name" value="SUCCINATE--COA LIGASE [GDP-FORMING] SUBUNIT BETA, MITOCHONDRIAL"/>
    <property type="match status" value="1"/>
</dbReference>
<dbReference type="NCBIfam" id="TIGR01016">
    <property type="entry name" value="sucCoAbeta"/>
    <property type="match status" value="1"/>
</dbReference>
<feature type="binding site" evidence="8">
    <location>
        <begin position="56"/>
        <end position="58"/>
    </location>
    <ligand>
        <name>ATP</name>
        <dbReference type="ChEBI" id="CHEBI:30616"/>
    </ligand>
</feature>
<dbReference type="InterPro" id="IPR013815">
    <property type="entry name" value="ATP_grasp_subdomain_1"/>
</dbReference>
<dbReference type="EMBL" id="RJMB01000043">
    <property type="protein sequence ID" value="RNL78086.1"/>
    <property type="molecule type" value="Genomic_DNA"/>
</dbReference>
<feature type="binding site" evidence="8">
    <location>
        <position position="49"/>
    </location>
    <ligand>
        <name>ATP</name>
        <dbReference type="ChEBI" id="CHEBI:30616"/>
    </ligand>
</feature>
<dbReference type="PROSITE" id="PS50975">
    <property type="entry name" value="ATP_GRASP"/>
    <property type="match status" value="1"/>
</dbReference>
<keyword evidence="11" id="KW-1185">Reference proteome</keyword>
<evidence type="ECO:0000313" key="11">
    <source>
        <dbReference type="Proteomes" id="UP000269198"/>
    </source>
</evidence>
<dbReference type="GO" id="GO:0004775">
    <property type="term" value="F:succinate-CoA ligase (ADP-forming) activity"/>
    <property type="evidence" value="ECO:0007669"/>
    <property type="project" value="UniProtKB-UniRule"/>
</dbReference>
<keyword evidence="4 8" id="KW-0479">Metal-binding</keyword>
<dbReference type="FunFam" id="3.40.50.261:FF:000007">
    <property type="entry name" value="Succinate--CoA ligase [ADP-forming] subunit beta"/>
    <property type="match status" value="1"/>
</dbReference>
<comment type="similarity">
    <text evidence="1 8">Belongs to the succinate/malate CoA ligase beta subunit family.</text>
</comment>
<keyword evidence="7 8" id="KW-0460">Magnesium</keyword>
<dbReference type="PANTHER" id="PTHR11815">
    <property type="entry name" value="SUCCINYL-COA SYNTHETASE BETA CHAIN"/>
    <property type="match status" value="1"/>
</dbReference>
<dbReference type="InterPro" id="IPR005809">
    <property type="entry name" value="Succ_CoA_ligase-like_bsu"/>
</dbReference>
<dbReference type="OrthoDB" id="9802602at2"/>
<dbReference type="SUPFAM" id="SSF56059">
    <property type="entry name" value="Glutathione synthetase ATP-binding domain-like"/>
    <property type="match status" value="1"/>
</dbReference>
<dbReference type="Proteomes" id="UP000269198">
    <property type="component" value="Unassembled WGS sequence"/>
</dbReference>
<evidence type="ECO:0000256" key="6">
    <source>
        <dbReference type="ARBA" id="ARBA00022840"/>
    </source>
</evidence>
<protein>
    <recommendedName>
        <fullName evidence="8">Succinate--CoA ligase [ADP-forming] subunit beta</fullName>
        <ecNumber evidence="8">6.2.1.5</ecNumber>
    </recommendedName>
    <alternativeName>
        <fullName evidence="8">Succinyl-CoA synthetase subunit beta</fullName>
        <shortName evidence="8">SCS-beta</shortName>
    </alternativeName>
</protein>
<keyword evidence="2 8" id="KW-0816">Tricarboxylic acid cycle</keyword>
<feature type="binding site" evidence="8">
    <location>
        <position position="195"/>
    </location>
    <ligand>
        <name>Mg(2+)</name>
        <dbReference type="ChEBI" id="CHEBI:18420"/>
    </ligand>
</feature>
<feature type="binding site" evidence="8">
    <location>
        <position position="95"/>
    </location>
    <ligand>
        <name>ATP</name>
        <dbReference type="ChEBI" id="CHEBI:30616"/>
    </ligand>
</feature>
<comment type="pathway">
    <text evidence="8">Carbohydrate metabolism; tricarboxylic acid cycle; succinate from succinyl-CoA (ligase route): step 1/1.</text>
</comment>
<dbReference type="InterPro" id="IPR011761">
    <property type="entry name" value="ATP-grasp"/>
</dbReference>
<dbReference type="Gene3D" id="3.30.1490.20">
    <property type="entry name" value="ATP-grasp fold, A domain"/>
    <property type="match status" value="1"/>
</dbReference>
<dbReference type="PROSITE" id="PS01217">
    <property type="entry name" value="SUCCINYL_COA_LIG_3"/>
    <property type="match status" value="1"/>
</dbReference>
<comment type="function">
    <text evidence="8">Succinyl-CoA synthetase functions in the citric acid cycle (TCA), coupling the hydrolysis of succinyl-CoA to the synthesis of either ATP or GTP and thus represents the only step of substrate-level phosphorylation in the TCA. The beta subunit provides nucleotide specificity of the enzyme and binds the substrate succinate, while the binding sites for coenzyme A and phosphate are found in the alpha subunit.</text>
</comment>
<dbReference type="FunFam" id="3.30.1490.20:FF:000014">
    <property type="entry name" value="Succinate--CoA ligase [ADP-forming] subunit beta"/>
    <property type="match status" value="1"/>
</dbReference>
<comment type="catalytic activity">
    <reaction evidence="8">
        <text>succinate + ATP + CoA = succinyl-CoA + ADP + phosphate</text>
        <dbReference type="Rhea" id="RHEA:17661"/>
        <dbReference type="ChEBI" id="CHEBI:30031"/>
        <dbReference type="ChEBI" id="CHEBI:30616"/>
        <dbReference type="ChEBI" id="CHEBI:43474"/>
        <dbReference type="ChEBI" id="CHEBI:57287"/>
        <dbReference type="ChEBI" id="CHEBI:57292"/>
        <dbReference type="ChEBI" id="CHEBI:456216"/>
        <dbReference type="EC" id="6.2.1.5"/>
    </reaction>
</comment>
<evidence type="ECO:0000256" key="5">
    <source>
        <dbReference type="ARBA" id="ARBA00022741"/>
    </source>
</evidence>
<evidence type="ECO:0000313" key="10">
    <source>
        <dbReference type="EMBL" id="RNL78086.1"/>
    </source>
</evidence>
<comment type="subunit">
    <text evidence="8">Heterotetramer of two alpha and two beta subunits.</text>
</comment>
<sequence>MDLFEYQAKELFAEYGVPVPRGKVAATPEEARAVAEEFAAAGTSRVVVKAQVKTGGRGKAGGVKLANGADEAQAVASEILGMDIKGHTVHRVLVEEGSDIAEEYYFSFLLDRAKRTFLAICSAEGGVEIEEVAATNPDAVAQVEIDALKGAPADVAADIVARGKLPEAAANGAVEVVTKLWDCFVGKDATLVEVNPLILTGDGRVVALDGKVTLDESAEFRQDLESLTFAAEGDPLEVKAKEKGLNYVKLDGEVGIIGNGAGLVMSTLDVVAYAGEAHGNVKPANFLDIGGGASAEVMANGLEIVLGDTDVKSVFVNVFGGITACDAVANGIVSALEMLESRGDDVSKPLVVRLDGNNADLGRKILNDRNHPAVRQVETMDGAAGQAAELAAK</sequence>
<dbReference type="Pfam" id="PF08442">
    <property type="entry name" value="ATP-grasp_2"/>
    <property type="match status" value="1"/>
</dbReference>
<evidence type="ECO:0000256" key="2">
    <source>
        <dbReference type="ARBA" id="ARBA00022532"/>
    </source>
</evidence>
<comment type="cofactor">
    <cofactor evidence="8">
        <name>Mg(2+)</name>
        <dbReference type="ChEBI" id="CHEBI:18420"/>
    </cofactor>
    <text evidence="8">Binds 1 Mg(2+) ion per subunit.</text>
</comment>
<feature type="binding site" evidence="8">
    <location>
        <begin position="321"/>
        <end position="323"/>
    </location>
    <ligand>
        <name>substrate</name>
        <note>ligand shared with subunit alpha</note>
    </ligand>
</feature>
<organism evidence="10 11">
    <name type="scientific">Halostreptopolyspora alba</name>
    <dbReference type="NCBI Taxonomy" id="2487137"/>
    <lineage>
        <taxon>Bacteria</taxon>
        <taxon>Bacillati</taxon>
        <taxon>Actinomycetota</taxon>
        <taxon>Actinomycetes</taxon>
        <taxon>Streptosporangiales</taxon>
        <taxon>Nocardiopsidaceae</taxon>
        <taxon>Halostreptopolyspora</taxon>
    </lineage>
</organism>
<dbReference type="RefSeq" id="WP_123203630.1">
    <property type="nucleotide sequence ID" value="NZ_RJMB01000043.1"/>
</dbReference>
<dbReference type="InterPro" id="IPR013650">
    <property type="entry name" value="ATP-grasp_succ-CoA_synth-type"/>
</dbReference>
<dbReference type="GO" id="GO:0004776">
    <property type="term" value="F:succinate-CoA ligase (GDP-forming) activity"/>
    <property type="evidence" value="ECO:0007669"/>
    <property type="project" value="RHEA"/>
</dbReference>
<dbReference type="FunFam" id="3.30.470.20:FF:000002">
    <property type="entry name" value="Succinate--CoA ligase [ADP-forming] subunit beta"/>
    <property type="match status" value="1"/>
</dbReference>
<feature type="binding site" evidence="8">
    <location>
        <position position="259"/>
    </location>
    <ligand>
        <name>substrate</name>
        <note>ligand shared with subunit alpha</note>
    </ligand>
</feature>
<proteinExistence type="inferred from homology"/>
<dbReference type="AlphaFoldDB" id="A0A3N0DRH6"/>
<evidence type="ECO:0000256" key="8">
    <source>
        <dbReference type="HAMAP-Rule" id="MF_00558"/>
    </source>
</evidence>
<evidence type="ECO:0000256" key="1">
    <source>
        <dbReference type="ARBA" id="ARBA00009182"/>
    </source>
</evidence>
<evidence type="ECO:0000259" key="9">
    <source>
        <dbReference type="PROSITE" id="PS50975"/>
    </source>
</evidence>
<feature type="binding site" evidence="8">
    <location>
        <position position="98"/>
    </location>
    <ligand>
        <name>ATP</name>
        <dbReference type="ChEBI" id="CHEBI:30616"/>
    </ligand>
</feature>
<dbReference type="Pfam" id="PF00549">
    <property type="entry name" value="Ligase_CoA"/>
    <property type="match status" value="1"/>
</dbReference>
<reference evidence="10 11" key="1">
    <citation type="submission" date="2018-11" db="EMBL/GenBank/DDBJ databases">
        <title>The genome draft of YIM 96095.</title>
        <authorList>
            <person name="Tang S.-K."/>
            <person name="Chunyu W.-X."/>
            <person name="Feng Y.-Z."/>
        </authorList>
    </citation>
    <scope>NUCLEOTIDE SEQUENCE [LARGE SCALE GENOMIC DNA]</scope>
    <source>
        <strain evidence="10 11">YIM 96095</strain>
    </source>
</reference>
<dbReference type="Gene3D" id="3.30.470.20">
    <property type="entry name" value="ATP-grasp fold, B domain"/>
    <property type="match status" value="1"/>
</dbReference>
<dbReference type="SUPFAM" id="SSF52210">
    <property type="entry name" value="Succinyl-CoA synthetase domains"/>
    <property type="match status" value="1"/>
</dbReference>
<dbReference type="GO" id="GO:0042709">
    <property type="term" value="C:succinate-CoA ligase complex"/>
    <property type="evidence" value="ECO:0007669"/>
    <property type="project" value="TreeGrafter"/>
</dbReference>
<dbReference type="GO" id="GO:0006104">
    <property type="term" value="P:succinyl-CoA metabolic process"/>
    <property type="evidence" value="ECO:0007669"/>
    <property type="project" value="TreeGrafter"/>
</dbReference>
<dbReference type="UniPathway" id="UPA00223">
    <property type="reaction ID" value="UER00999"/>
</dbReference>
<dbReference type="GO" id="GO:0006099">
    <property type="term" value="P:tricarboxylic acid cycle"/>
    <property type="evidence" value="ECO:0007669"/>
    <property type="project" value="UniProtKB-UniRule"/>
</dbReference>
<dbReference type="GO" id="GO:0005829">
    <property type="term" value="C:cytosol"/>
    <property type="evidence" value="ECO:0007669"/>
    <property type="project" value="TreeGrafter"/>
</dbReference>
<dbReference type="GO" id="GO:0005524">
    <property type="term" value="F:ATP binding"/>
    <property type="evidence" value="ECO:0007669"/>
    <property type="project" value="UniProtKB-UniRule"/>
</dbReference>
<name>A0A3N0DRH6_9ACTN</name>
<dbReference type="InterPro" id="IPR005811">
    <property type="entry name" value="SUCC_ACL_C"/>
</dbReference>
<dbReference type="InterPro" id="IPR017866">
    <property type="entry name" value="Succ-CoA_synthase_bsu_CS"/>
</dbReference>
<comment type="caution">
    <text evidence="10">The sequence shown here is derived from an EMBL/GenBank/DDBJ whole genome shotgun (WGS) entry which is preliminary data.</text>
</comment>
<dbReference type="NCBIfam" id="NF001913">
    <property type="entry name" value="PRK00696.1"/>
    <property type="match status" value="1"/>
</dbReference>
<evidence type="ECO:0000256" key="4">
    <source>
        <dbReference type="ARBA" id="ARBA00022723"/>
    </source>
</evidence>
<dbReference type="InterPro" id="IPR016102">
    <property type="entry name" value="Succinyl-CoA_synth-like"/>
</dbReference>
<accession>A0A3N0DRH6</accession>
<keyword evidence="6 8" id="KW-0067">ATP-binding</keyword>
<evidence type="ECO:0000256" key="3">
    <source>
        <dbReference type="ARBA" id="ARBA00022598"/>
    </source>
</evidence>
<dbReference type="HAMAP" id="MF_00558">
    <property type="entry name" value="Succ_CoA_beta"/>
    <property type="match status" value="1"/>
</dbReference>